<dbReference type="VEuPathDB" id="VectorBase:AMEM004233"/>
<reference evidence="2" key="1">
    <citation type="submission" date="2020-05" db="UniProtKB">
        <authorList>
            <consortium name="EnsemblMetazoa"/>
        </authorList>
    </citation>
    <scope>IDENTIFICATION</scope>
    <source>
        <strain evidence="2">MAF</strain>
    </source>
</reference>
<evidence type="ECO:0000256" key="1">
    <source>
        <dbReference type="SAM" id="MobiDB-lite"/>
    </source>
</evidence>
<feature type="compositionally biased region" description="Basic residues" evidence="1">
    <location>
        <begin position="100"/>
        <end position="111"/>
    </location>
</feature>
<organism evidence="2 3">
    <name type="scientific">Anopheles merus</name>
    <name type="common">Mosquito</name>
    <dbReference type="NCBI Taxonomy" id="30066"/>
    <lineage>
        <taxon>Eukaryota</taxon>
        <taxon>Metazoa</taxon>
        <taxon>Ecdysozoa</taxon>
        <taxon>Arthropoda</taxon>
        <taxon>Hexapoda</taxon>
        <taxon>Insecta</taxon>
        <taxon>Pterygota</taxon>
        <taxon>Neoptera</taxon>
        <taxon>Endopterygota</taxon>
        <taxon>Diptera</taxon>
        <taxon>Nematocera</taxon>
        <taxon>Culicoidea</taxon>
        <taxon>Culicidae</taxon>
        <taxon>Anophelinae</taxon>
        <taxon>Anopheles</taxon>
    </lineage>
</organism>
<evidence type="ECO:0000313" key="3">
    <source>
        <dbReference type="Proteomes" id="UP000075903"/>
    </source>
</evidence>
<name>A0A182UV82_ANOME</name>
<accession>A0A182UV82</accession>
<evidence type="ECO:0000313" key="2">
    <source>
        <dbReference type="EnsemblMetazoa" id="AMEM004233-PA"/>
    </source>
</evidence>
<dbReference type="EnsemblMetazoa" id="AMEM004233-RA">
    <property type="protein sequence ID" value="AMEM004233-PA"/>
    <property type="gene ID" value="AMEM004233"/>
</dbReference>
<feature type="compositionally biased region" description="Low complexity" evidence="1">
    <location>
        <begin position="146"/>
        <end position="157"/>
    </location>
</feature>
<keyword evidence="3" id="KW-1185">Reference proteome</keyword>
<feature type="region of interest" description="Disordered" evidence="1">
    <location>
        <begin position="95"/>
        <end position="159"/>
    </location>
</feature>
<proteinExistence type="predicted"/>
<dbReference type="Proteomes" id="UP000075903">
    <property type="component" value="Unassembled WGS sequence"/>
</dbReference>
<protein>
    <submittedName>
        <fullName evidence="2">Uncharacterized protein</fullName>
    </submittedName>
</protein>
<sequence>MKIREGDGGGDFMSVSGGSRARQIITSVGRPLTFALIIGDGENSDATVFFVGVDELLLLLPAAAGGGAAAPAAAAAAGMVLFSAAASLLLAGDGGGASRFARRASSSRRKGERSSRAATSGLTPPSSPSRSPTDRVMVRGSRRLASTSGSTCSTDGGKPCRTDDCCSVGTTSPYRQRTVSSTVSLRHTTTAAAAATTGRAILRRRVWRLLLLLLLMAK</sequence>
<dbReference type="AlphaFoldDB" id="A0A182UV82"/>